<organism evidence="3 4">
    <name type="scientific">Candidatus Kaiserbacteria bacterium RIFCSPHIGHO2_02_FULL_49_11</name>
    <dbReference type="NCBI Taxonomy" id="1798489"/>
    <lineage>
        <taxon>Bacteria</taxon>
        <taxon>Candidatus Kaiseribacteriota</taxon>
    </lineage>
</organism>
<dbReference type="PANTHER" id="PTHR34039">
    <property type="entry name" value="UPF0102 PROTEIN YRAN"/>
    <property type="match status" value="1"/>
</dbReference>
<dbReference type="Gene3D" id="3.40.1350.10">
    <property type="match status" value="1"/>
</dbReference>
<sequence>MSETEKQVVGRLGEDTACKFLVKRGLTIIDRNYLKKWGEIDIVAQNNGKWHFVEVKTVSRENLRDISHETLDSYRPEDNVHPQKLLRLSRAVQSYLLEKKIESEWQFDVIAVFLDLKNREARCRYLEDVVL</sequence>
<evidence type="ECO:0000313" key="3">
    <source>
        <dbReference type="EMBL" id="OGG54997.1"/>
    </source>
</evidence>
<dbReference type="HAMAP" id="MF_00048">
    <property type="entry name" value="UPF0102"/>
    <property type="match status" value="1"/>
</dbReference>
<dbReference type="EMBL" id="MFLC01000025">
    <property type="protein sequence ID" value="OGG54997.1"/>
    <property type="molecule type" value="Genomic_DNA"/>
</dbReference>
<evidence type="ECO:0000313" key="4">
    <source>
        <dbReference type="Proteomes" id="UP000177659"/>
    </source>
</evidence>
<comment type="caution">
    <text evidence="3">The sequence shown here is derived from an EMBL/GenBank/DDBJ whole genome shotgun (WGS) entry which is preliminary data.</text>
</comment>
<gene>
    <name evidence="3" type="ORF">A3D62_03060</name>
</gene>
<dbReference type="Pfam" id="PF02021">
    <property type="entry name" value="UPF0102"/>
    <property type="match status" value="1"/>
</dbReference>
<dbReference type="InterPro" id="IPR011856">
    <property type="entry name" value="tRNA_endonuc-like_dom_sf"/>
</dbReference>
<name>A0A1F6D0V4_9BACT</name>
<dbReference type="GO" id="GO:0003676">
    <property type="term" value="F:nucleic acid binding"/>
    <property type="evidence" value="ECO:0007669"/>
    <property type="project" value="InterPro"/>
</dbReference>
<dbReference type="AlphaFoldDB" id="A0A1F6D0V4"/>
<dbReference type="InterPro" id="IPR011335">
    <property type="entry name" value="Restrct_endonuc-II-like"/>
</dbReference>
<dbReference type="InterPro" id="IPR003509">
    <property type="entry name" value="UPF0102_YraN-like"/>
</dbReference>
<accession>A0A1F6D0V4</accession>
<reference evidence="3 4" key="1">
    <citation type="journal article" date="2016" name="Nat. Commun.">
        <title>Thousands of microbial genomes shed light on interconnected biogeochemical processes in an aquifer system.</title>
        <authorList>
            <person name="Anantharaman K."/>
            <person name="Brown C.T."/>
            <person name="Hug L.A."/>
            <person name="Sharon I."/>
            <person name="Castelle C.J."/>
            <person name="Probst A.J."/>
            <person name="Thomas B.C."/>
            <person name="Singh A."/>
            <person name="Wilkins M.J."/>
            <person name="Karaoz U."/>
            <person name="Brodie E.L."/>
            <person name="Williams K.H."/>
            <person name="Hubbard S.S."/>
            <person name="Banfield J.F."/>
        </authorList>
    </citation>
    <scope>NUCLEOTIDE SEQUENCE [LARGE SCALE GENOMIC DNA]</scope>
</reference>
<proteinExistence type="inferred from homology"/>
<evidence type="ECO:0000256" key="2">
    <source>
        <dbReference type="HAMAP-Rule" id="MF_00048"/>
    </source>
</evidence>
<dbReference type="PANTHER" id="PTHR34039:SF1">
    <property type="entry name" value="UPF0102 PROTEIN YRAN"/>
    <property type="match status" value="1"/>
</dbReference>
<evidence type="ECO:0000256" key="1">
    <source>
        <dbReference type="ARBA" id="ARBA00006738"/>
    </source>
</evidence>
<comment type="similarity">
    <text evidence="1 2">Belongs to the UPF0102 family.</text>
</comment>
<protein>
    <recommendedName>
        <fullName evidence="2">UPF0102 protein A3D62_03060</fullName>
    </recommendedName>
</protein>
<dbReference type="SUPFAM" id="SSF52980">
    <property type="entry name" value="Restriction endonuclease-like"/>
    <property type="match status" value="1"/>
</dbReference>
<dbReference type="Proteomes" id="UP000177659">
    <property type="component" value="Unassembled WGS sequence"/>
</dbReference>